<dbReference type="Proteomes" id="UP000712281">
    <property type="component" value="Unassembled WGS sequence"/>
</dbReference>
<reference evidence="2" key="1">
    <citation type="submission" date="2019-12" db="EMBL/GenBank/DDBJ databases">
        <title>Genome sequencing and annotation of Brassica cretica.</title>
        <authorList>
            <person name="Studholme D.J."/>
            <person name="Sarris P.F."/>
        </authorList>
    </citation>
    <scope>NUCLEOTIDE SEQUENCE</scope>
    <source>
        <strain evidence="2">PFS-001/15</strain>
        <tissue evidence="2">Leaf</tissue>
    </source>
</reference>
<evidence type="ECO:0000256" key="1">
    <source>
        <dbReference type="SAM" id="MobiDB-lite"/>
    </source>
</evidence>
<accession>A0A8S9IBQ1</accession>
<evidence type="ECO:0000313" key="3">
    <source>
        <dbReference type="Proteomes" id="UP000712281"/>
    </source>
</evidence>
<evidence type="ECO:0000313" key="2">
    <source>
        <dbReference type="EMBL" id="KAF2567290.1"/>
    </source>
</evidence>
<protein>
    <recommendedName>
        <fullName evidence="4">Ubiquitin-like domain-containing protein</fullName>
    </recommendedName>
</protein>
<name>A0A8S9IBQ1_BRACR</name>
<organism evidence="2 3">
    <name type="scientific">Brassica cretica</name>
    <name type="common">Mustard</name>
    <dbReference type="NCBI Taxonomy" id="69181"/>
    <lineage>
        <taxon>Eukaryota</taxon>
        <taxon>Viridiplantae</taxon>
        <taxon>Streptophyta</taxon>
        <taxon>Embryophyta</taxon>
        <taxon>Tracheophyta</taxon>
        <taxon>Spermatophyta</taxon>
        <taxon>Magnoliopsida</taxon>
        <taxon>eudicotyledons</taxon>
        <taxon>Gunneridae</taxon>
        <taxon>Pentapetalae</taxon>
        <taxon>rosids</taxon>
        <taxon>malvids</taxon>
        <taxon>Brassicales</taxon>
        <taxon>Brassicaceae</taxon>
        <taxon>Brassiceae</taxon>
        <taxon>Brassica</taxon>
    </lineage>
</organism>
<sequence>MRSRKSSSLHSLRPLGRLDKLQKDPPLPTETQKSLEEAGEGDVTVAIPGMVSSQVDGKAVEEGSSTETVPDPIMITISLADTSGASLELPFRSDQTVRDIRNAIDQRYPNNDRGYFLESGDGLRYMDWNVTVYRVTRGDSTTLLQIYP</sequence>
<gene>
    <name evidence="2" type="ORF">F2Q68_00024602</name>
</gene>
<proteinExistence type="predicted"/>
<feature type="region of interest" description="Disordered" evidence="1">
    <location>
        <begin position="1"/>
        <end position="46"/>
    </location>
</feature>
<evidence type="ECO:0008006" key="4">
    <source>
        <dbReference type="Google" id="ProtNLM"/>
    </source>
</evidence>
<dbReference type="AlphaFoldDB" id="A0A8S9IBQ1"/>
<comment type="caution">
    <text evidence="2">The sequence shown here is derived from an EMBL/GenBank/DDBJ whole genome shotgun (WGS) entry which is preliminary data.</text>
</comment>
<dbReference type="EMBL" id="QGKW02001911">
    <property type="protein sequence ID" value="KAF2567290.1"/>
    <property type="molecule type" value="Genomic_DNA"/>
</dbReference>